<evidence type="ECO:0000256" key="4">
    <source>
        <dbReference type="RuleBase" id="RU000363"/>
    </source>
</evidence>
<keyword evidence="2" id="KW-0521">NADP</keyword>
<dbReference type="GO" id="GO:0048038">
    <property type="term" value="F:quinone binding"/>
    <property type="evidence" value="ECO:0007669"/>
    <property type="project" value="TreeGrafter"/>
</dbReference>
<dbReference type="OMA" id="TCMITGG"/>
<keyword evidence="7" id="KW-1185">Reference proteome</keyword>
<dbReference type="Gene3D" id="3.40.50.720">
    <property type="entry name" value="NAD(P)-binding Rossmann-like Domain"/>
    <property type="match status" value="1"/>
</dbReference>
<dbReference type="STRING" id="4829.A0A163IYS2"/>
<accession>A0A163IYS2</accession>
<dbReference type="AlphaFoldDB" id="A0A163IYS2"/>
<name>A0A163IYS2_ABSGL</name>
<evidence type="ECO:0000256" key="2">
    <source>
        <dbReference type="ARBA" id="ARBA00022857"/>
    </source>
</evidence>
<dbReference type="GO" id="GO:0016616">
    <property type="term" value="F:oxidoreductase activity, acting on the CH-OH group of donors, NAD or NADP as acceptor"/>
    <property type="evidence" value="ECO:0007669"/>
    <property type="project" value="TreeGrafter"/>
</dbReference>
<dbReference type="EMBL" id="LT550653">
    <property type="protein sequence ID" value="SAL96112.1"/>
    <property type="molecule type" value="Genomic_DNA"/>
</dbReference>
<keyword evidence="3" id="KW-0560">Oxidoreductase</keyword>
<dbReference type="Proteomes" id="UP000078561">
    <property type="component" value="Unassembled WGS sequence"/>
</dbReference>
<sequence>MNNTVIVTGATRGIGLAIAHAFAKLDKKLILIGRDPNRVAATQQLFVDTYGEGHQGVVLNVADKEAIDSTLKDVIKGRTIDTLVNAAGISRDKLFIQMKEHDLEDTINTNLLGTMYVTQQVAKAMVRKRKGGCIINISSVIGLSGNVGQCAYSASKAGIIGFTKSLAKELGPLQIRVNAIAPGFIETDMTADLLTQTDKKESLLASIPLRRFGQPQDIAEAALFIEKSTYLHGQVLQIDGGLIV</sequence>
<proteinExistence type="inferred from homology"/>
<dbReference type="OrthoDB" id="47007at2759"/>
<dbReference type="PANTHER" id="PTHR42760">
    <property type="entry name" value="SHORT-CHAIN DEHYDROGENASES/REDUCTASES FAMILY MEMBER"/>
    <property type="match status" value="1"/>
</dbReference>
<comment type="similarity">
    <text evidence="1 4">Belongs to the short-chain dehydrogenases/reductases (SDR) family.</text>
</comment>
<dbReference type="PROSITE" id="PS00061">
    <property type="entry name" value="ADH_SHORT"/>
    <property type="match status" value="1"/>
</dbReference>
<protein>
    <recommendedName>
        <fullName evidence="5">Ketoreductase domain-containing protein</fullName>
    </recommendedName>
</protein>
<evidence type="ECO:0000259" key="5">
    <source>
        <dbReference type="SMART" id="SM00822"/>
    </source>
</evidence>
<evidence type="ECO:0000256" key="3">
    <source>
        <dbReference type="ARBA" id="ARBA00023002"/>
    </source>
</evidence>
<dbReference type="InterPro" id="IPR057326">
    <property type="entry name" value="KR_dom"/>
</dbReference>
<dbReference type="FunFam" id="3.40.50.720:FF:000173">
    <property type="entry name" value="3-oxoacyl-[acyl-carrier protein] reductase"/>
    <property type="match status" value="1"/>
</dbReference>
<feature type="domain" description="Ketoreductase" evidence="5">
    <location>
        <begin position="3"/>
        <end position="183"/>
    </location>
</feature>
<gene>
    <name evidence="6" type="primary">ABSGL_01480.1 scaffold 1580</name>
</gene>
<dbReference type="FunCoup" id="A0A163IYS2">
    <property type="interactions" value="222"/>
</dbReference>
<reference evidence="6" key="1">
    <citation type="submission" date="2016-04" db="EMBL/GenBank/DDBJ databases">
        <authorList>
            <person name="Evans L.H."/>
            <person name="Alamgir A."/>
            <person name="Owens N."/>
            <person name="Weber N.D."/>
            <person name="Virtaneva K."/>
            <person name="Barbian K."/>
            <person name="Babar A."/>
            <person name="Rosenke K."/>
        </authorList>
    </citation>
    <scope>NUCLEOTIDE SEQUENCE [LARGE SCALE GENOMIC DNA]</scope>
    <source>
        <strain evidence="6">CBS 101.48</strain>
    </source>
</reference>
<organism evidence="6">
    <name type="scientific">Absidia glauca</name>
    <name type="common">Pin mould</name>
    <dbReference type="NCBI Taxonomy" id="4829"/>
    <lineage>
        <taxon>Eukaryota</taxon>
        <taxon>Fungi</taxon>
        <taxon>Fungi incertae sedis</taxon>
        <taxon>Mucoromycota</taxon>
        <taxon>Mucoromycotina</taxon>
        <taxon>Mucoromycetes</taxon>
        <taxon>Mucorales</taxon>
        <taxon>Cunninghamellaceae</taxon>
        <taxon>Absidia</taxon>
    </lineage>
</organism>
<dbReference type="SMART" id="SM00822">
    <property type="entry name" value="PKS_KR"/>
    <property type="match status" value="1"/>
</dbReference>
<dbReference type="NCBIfam" id="NF009466">
    <property type="entry name" value="PRK12826.1-2"/>
    <property type="match status" value="1"/>
</dbReference>
<dbReference type="InterPro" id="IPR020904">
    <property type="entry name" value="Sc_DH/Rdtase_CS"/>
</dbReference>
<dbReference type="PRINTS" id="PR00080">
    <property type="entry name" value="SDRFAMILY"/>
</dbReference>
<evidence type="ECO:0000313" key="6">
    <source>
        <dbReference type="EMBL" id="SAL96112.1"/>
    </source>
</evidence>
<dbReference type="InterPro" id="IPR036291">
    <property type="entry name" value="NAD(P)-bd_dom_sf"/>
</dbReference>
<evidence type="ECO:0000313" key="7">
    <source>
        <dbReference type="Proteomes" id="UP000078561"/>
    </source>
</evidence>
<dbReference type="SUPFAM" id="SSF51735">
    <property type="entry name" value="NAD(P)-binding Rossmann-fold domains"/>
    <property type="match status" value="1"/>
</dbReference>
<dbReference type="GO" id="GO:0006633">
    <property type="term" value="P:fatty acid biosynthetic process"/>
    <property type="evidence" value="ECO:0007669"/>
    <property type="project" value="TreeGrafter"/>
</dbReference>
<dbReference type="Pfam" id="PF00106">
    <property type="entry name" value="adh_short"/>
    <property type="match status" value="1"/>
</dbReference>
<dbReference type="InterPro" id="IPR002347">
    <property type="entry name" value="SDR_fam"/>
</dbReference>
<evidence type="ECO:0000256" key="1">
    <source>
        <dbReference type="ARBA" id="ARBA00006484"/>
    </source>
</evidence>
<dbReference type="InParanoid" id="A0A163IYS2"/>
<dbReference type="PRINTS" id="PR00081">
    <property type="entry name" value="GDHRDH"/>
</dbReference>
<dbReference type="PANTHER" id="PTHR42760:SF133">
    <property type="entry name" value="3-OXOACYL-[ACYL-CARRIER-PROTEIN] REDUCTASE"/>
    <property type="match status" value="1"/>
</dbReference>